<feature type="compositionally biased region" description="Acidic residues" evidence="1">
    <location>
        <begin position="87"/>
        <end position="98"/>
    </location>
</feature>
<evidence type="ECO:0000256" key="1">
    <source>
        <dbReference type="SAM" id="MobiDB-lite"/>
    </source>
</evidence>
<sequence>MGNGSQETQTLFWTSKDRRDQKTEGTIEKKIGIDKIEETIDQRPKRQLRKRLEYDKEKNVQEDKRDKDGNDILSGDDLLTELLDLDNSDIDDKSDDDDCIHPSFDNAEQLRQLLTDSGPDDSDEDPTFEPGLGEDDDDDDDDEPTSQRKRKKTTPKTNRKPPKKCNKGPDWKATFGRIHQNMAHQNPARDKPCKTRVCPNKKIHVNKLPPPDCPPCARQQYP</sequence>
<feature type="compositionally biased region" description="Basic residues" evidence="1">
    <location>
        <begin position="147"/>
        <end position="166"/>
    </location>
</feature>
<dbReference type="EMBL" id="QKKF02034760">
    <property type="protein sequence ID" value="RZF33157.1"/>
    <property type="molecule type" value="Genomic_DNA"/>
</dbReference>
<feature type="region of interest" description="Disordered" evidence="1">
    <location>
        <begin position="87"/>
        <end position="172"/>
    </location>
</feature>
<protein>
    <submittedName>
        <fullName evidence="2">Uncharacterized protein</fullName>
    </submittedName>
</protein>
<organism evidence="2 3">
    <name type="scientific">Laodelphax striatellus</name>
    <name type="common">Small brown planthopper</name>
    <name type="synonym">Delphax striatella</name>
    <dbReference type="NCBI Taxonomy" id="195883"/>
    <lineage>
        <taxon>Eukaryota</taxon>
        <taxon>Metazoa</taxon>
        <taxon>Ecdysozoa</taxon>
        <taxon>Arthropoda</taxon>
        <taxon>Hexapoda</taxon>
        <taxon>Insecta</taxon>
        <taxon>Pterygota</taxon>
        <taxon>Neoptera</taxon>
        <taxon>Paraneoptera</taxon>
        <taxon>Hemiptera</taxon>
        <taxon>Auchenorrhyncha</taxon>
        <taxon>Fulgoroidea</taxon>
        <taxon>Delphacidae</taxon>
        <taxon>Criomorphinae</taxon>
        <taxon>Laodelphax</taxon>
    </lineage>
</organism>
<gene>
    <name evidence="2" type="ORF">LSTR_LSTR004843</name>
</gene>
<feature type="compositionally biased region" description="Acidic residues" evidence="1">
    <location>
        <begin position="118"/>
        <end position="144"/>
    </location>
</feature>
<comment type="caution">
    <text evidence="2">The sequence shown here is derived from an EMBL/GenBank/DDBJ whole genome shotgun (WGS) entry which is preliminary data.</text>
</comment>
<dbReference type="PROSITE" id="PS00018">
    <property type="entry name" value="EF_HAND_1"/>
    <property type="match status" value="1"/>
</dbReference>
<dbReference type="InterPro" id="IPR018247">
    <property type="entry name" value="EF_Hand_1_Ca_BS"/>
</dbReference>
<feature type="region of interest" description="Disordered" evidence="1">
    <location>
        <begin position="42"/>
        <end position="74"/>
    </location>
</feature>
<dbReference type="AlphaFoldDB" id="A0A482WI17"/>
<keyword evidence="3" id="KW-1185">Reference proteome</keyword>
<feature type="region of interest" description="Disordered" evidence="1">
    <location>
        <begin position="1"/>
        <end position="26"/>
    </location>
</feature>
<feature type="compositionally biased region" description="Basic and acidic residues" evidence="1">
    <location>
        <begin position="15"/>
        <end position="26"/>
    </location>
</feature>
<dbReference type="InParanoid" id="A0A482WI17"/>
<accession>A0A482WI17</accession>
<feature type="compositionally biased region" description="Polar residues" evidence="1">
    <location>
        <begin position="1"/>
        <end position="13"/>
    </location>
</feature>
<evidence type="ECO:0000313" key="2">
    <source>
        <dbReference type="EMBL" id="RZF33157.1"/>
    </source>
</evidence>
<reference evidence="2 3" key="1">
    <citation type="journal article" date="2017" name="Gigascience">
        <title>Genome sequence of the small brown planthopper, Laodelphax striatellus.</title>
        <authorList>
            <person name="Zhu J."/>
            <person name="Jiang F."/>
            <person name="Wang X."/>
            <person name="Yang P."/>
            <person name="Bao Y."/>
            <person name="Zhao W."/>
            <person name="Wang W."/>
            <person name="Lu H."/>
            <person name="Wang Q."/>
            <person name="Cui N."/>
            <person name="Li J."/>
            <person name="Chen X."/>
            <person name="Luo L."/>
            <person name="Yu J."/>
            <person name="Kang L."/>
            <person name="Cui F."/>
        </authorList>
    </citation>
    <scope>NUCLEOTIDE SEQUENCE [LARGE SCALE GENOMIC DNA]</scope>
    <source>
        <strain evidence="2">Lst14</strain>
    </source>
</reference>
<name>A0A482WI17_LAOST</name>
<proteinExistence type="predicted"/>
<evidence type="ECO:0000313" key="3">
    <source>
        <dbReference type="Proteomes" id="UP000291343"/>
    </source>
</evidence>
<feature type="compositionally biased region" description="Basic and acidic residues" evidence="1">
    <location>
        <begin position="42"/>
        <end position="70"/>
    </location>
</feature>
<dbReference type="Proteomes" id="UP000291343">
    <property type="component" value="Unassembled WGS sequence"/>
</dbReference>